<dbReference type="Gene3D" id="2.60.40.10">
    <property type="entry name" value="Immunoglobulins"/>
    <property type="match status" value="4"/>
</dbReference>
<comment type="caution">
    <text evidence="4">The sequence shown here is derived from an EMBL/GenBank/DDBJ whole genome shotgun (WGS) entry which is preliminary data.</text>
</comment>
<dbReference type="PROSITE" id="PS51318">
    <property type="entry name" value="TAT"/>
    <property type="match status" value="1"/>
</dbReference>
<dbReference type="RefSeq" id="WP_378487528.1">
    <property type="nucleotide sequence ID" value="NZ_JBHUFB010000020.1"/>
</dbReference>
<feature type="region of interest" description="Disordered" evidence="1">
    <location>
        <begin position="253"/>
        <end position="272"/>
    </location>
</feature>
<organism evidence="4 5">
    <name type="scientific">Rhodococcus gannanensis</name>
    <dbReference type="NCBI Taxonomy" id="1960308"/>
    <lineage>
        <taxon>Bacteria</taxon>
        <taxon>Bacillati</taxon>
        <taxon>Actinomycetota</taxon>
        <taxon>Actinomycetes</taxon>
        <taxon>Mycobacteriales</taxon>
        <taxon>Nocardiaceae</taxon>
        <taxon>Rhodococcus</taxon>
    </lineage>
</organism>
<feature type="compositionally biased region" description="Low complexity" evidence="1">
    <location>
        <begin position="255"/>
        <end position="272"/>
    </location>
</feature>
<dbReference type="Proteomes" id="UP001597286">
    <property type="component" value="Unassembled WGS sequence"/>
</dbReference>
<dbReference type="EMBL" id="JBHUFB010000020">
    <property type="protein sequence ID" value="MFD1815081.1"/>
    <property type="molecule type" value="Genomic_DNA"/>
</dbReference>
<sequence length="501" mass="48506">MSKKNARRLVAGASTAALAVGFAASFGVGAASAAPVSQSTTSGSWTFNRTISNGTPAPGETITVTNNIRWNGGLAPTISALRDIHPACLTYVANSSRVEGSGVGTTTPDTTTVSMNGSWIRSAVNRDISYSVQYTVGANCARDAALTTGAAVNANQGLSTTSATAGPSVTIAKTASTTTVAVSPAPQAGAASTLTATVTGGATGTVEFANNGTVLGTGAVNNGIATYSWTPGSAQPYSITAKYLGDATFAQSTSAPQTGTVTPAPTAPGAPTNLVATPATVTVGGTVSVSGKAEAGSNVTVTAGGKTCTTVADGAGNFACDIVTDTAGALTVTAVAANNIGTGPASAPITVDVTTTATTTDLAVSPAPQVDAPTTLTATVTGGATGTVEFADNGTVLGTGTIDNGTATYIWTPSAAQPYSITAKYLGDATHAQSTSAPQTGTVTPAPTAPGAPTDLVATPATVTAGGTVTITGKADAGTDVTVTAGSKTCTTVADNNGNFA</sequence>
<evidence type="ECO:0000256" key="1">
    <source>
        <dbReference type="SAM" id="MobiDB-lite"/>
    </source>
</evidence>
<evidence type="ECO:0000313" key="4">
    <source>
        <dbReference type="EMBL" id="MFD1815081.1"/>
    </source>
</evidence>
<proteinExistence type="predicted"/>
<gene>
    <name evidence="4" type="ORF">ACFSJG_22920</name>
</gene>
<evidence type="ECO:0000259" key="3">
    <source>
        <dbReference type="Pfam" id="PF16640"/>
    </source>
</evidence>
<reference evidence="5" key="1">
    <citation type="journal article" date="2019" name="Int. J. Syst. Evol. Microbiol.">
        <title>The Global Catalogue of Microorganisms (GCM) 10K type strain sequencing project: providing services to taxonomists for standard genome sequencing and annotation.</title>
        <authorList>
            <consortium name="The Broad Institute Genomics Platform"/>
            <consortium name="The Broad Institute Genome Sequencing Center for Infectious Disease"/>
            <person name="Wu L."/>
            <person name="Ma J."/>
        </authorList>
    </citation>
    <scope>NUCLEOTIDE SEQUENCE [LARGE SCALE GENOMIC DNA]</scope>
    <source>
        <strain evidence="5">DT72</strain>
    </source>
</reference>
<feature type="non-terminal residue" evidence="4">
    <location>
        <position position="501"/>
    </location>
</feature>
<dbReference type="InterPro" id="IPR032109">
    <property type="entry name" value="Big_3_5"/>
</dbReference>
<feature type="compositionally biased region" description="Low complexity" evidence="1">
    <location>
        <begin position="437"/>
        <end position="455"/>
    </location>
</feature>
<dbReference type="InterPro" id="IPR013783">
    <property type="entry name" value="Ig-like_fold"/>
</dbReference>
<feature type="domain" description="Bacterial Ig-like" evidence="3">
    <location>
        <begin position="365"/>
        <end position="444"/>
    </location>
</feature>
<feature type="chain" id="PRO_5046361721" evidence="2">
    <location>
        <begin position="34"/>
        <end position="501"/>
    </location>
</feature>
<keyword evidence="5" id="KW-1185">Reference proteome</keyword>
<feature type="region of interest" description="Disordered" evidence="1">
    <location>
        <begin position="432"/>
        <end position="455"/>
    </location>
</feature>
<feature type="domain" description="Bacterial Ig-like" evidence="3">
    <location>
        <begin position="182"/>
        <end position="262"/>
    </location>
</feature>
<keyword evidence="2" id="KW-0732">Signal</keyword>
<evidence type="ECO:0000256" key="2">
    <source>
        <dbReference type="SAM" id="SignalP"/>
    </source>
</evidence>
<dbReference type="Pfam" id="PF16640">
    <property type="entry name" value="Big_3_5"/>
    <property type="match status" value="2"/>
</dbReference>
<protein>
    <submittedName>
        <fullName evidence="4">Ig-like domain repeat protein</fullName>
    </submittedName>
</protein>
<evidence type="ECO:0000313" key="5">
    <source>
        <dbReference type="Proteomes" id="UP001597286"/>
    </source>
</evidence>
<dbReference type="InterPro" id="IPR006311">
    <property type="entry name" value="TAT_signal"/>
</dbReference>
<feature type="signal peptide" evidence="2">
    <location>
        <begin position="1"/>
        <end position="33"/>
    </location>
</feature>
<name>A0ABW4PAR0_9NOCA</name>
<accession>A0ABW4PAR0</accession>